<sequence>MPSGDGILPHEDAILSTGASGRMTFQRHRQTTPSDVPVHLTLDRRSLLVFTGEAYTEYLHSIDNIDDEHGVHHRISLTIRHVRPPSRAC</sequence>
<dbReference type="EMBL" id="KK583269">
    <property type="protein sequence ID" value="KDO22352.1"/>
    <property type="molecule type" value="Genomic_DNA"/>
</dbReference>
<evidence type="ECO:0000313" key="1">
    <source>
        <dbReference type="EMBL" id="KDO22352.1"/>
    </source>
</evidence>
<dbReference type="Gene3D" id="2.60.120.1520">
    <property type="match status" value="1"/>
</dbReference>
<gene>
    <name evidence="1" type="ORF">SPRG_11304</name>
</gene>
<proteinExistence type="predicted"/>
<protein>
    <submittedName>
        <fullName evidence="1">Uncharacterized protein</fullName>
    </submittedName>
</protein>
<dbReference type="KEGG" id="spar:SPRG_11304"/>
<keyword evidence="2" id="KW-1185">Reference proteome</keyword>
<dbReference type="VEuPathDB" id="FungiDB:SPRG_11304"/>
<dbReference type="STRING" id="695850.A0A067C6B8"/>
<accession>A0A067C6B8</accession>
<evidence type="ECO:0000313" key="2">
    <source>
        <dbReference type="Proteomes" id="UP000030745"/>
    </source>
</evidence>
<dbReference type="SUPFAM" id="SSF51197">
    <property type="entry name" value="Clavaminate synthase-like"/>
    <property type="match status" value="1"/>
</dbReference>
<reference evidence="1 2" key="1">
    <citation type="journal article" date="2013" name="PLoS Genet.">
        <title>Distinctive expansion of potential virulence genes in the genome of the oomycete fish pathogen Saprolegnia parasitica.</title>
        <authorList>
            <person name="Jiang R.H."/>
            <person name="de Bruijn I."/>
            <person name="Haas B.J."/>
            <person name="Belmonte R."/>
            <person name="Lobach L."/>
            <person name="Christie J."/>
            <person name="van den Ackerveken G."/>
            <person name="Bottin A."/>
            <person name="Bulone V."/>
            <person name="Diaz-Moreno S.M."/>
            <person name="Dumas B."/>
            <person name="Fan L."/>
            <person name="Gaulin E."/>
            <person name="Govers F."/>
            <person name="Grenville-Briggs L.J."/>
            <person name="Horner N.R."/>
            <person name="Levin J.Z."/>
            <person name="Mammella M."/>
            <person name="Meijer H.J."/>
            <person name="Morris P."/>
            <person name="Nusbaum C."/>
            <person name="Oome S."/>
            <person name="Phillips A.J."/>
            <person name="van Rooyen D."/>
            <person name="Rzeszutek E."/>
            <person name="Saraiva M."/>
            <person name="Secombes C.J."/>
            <person name="Seidl M.F."/>
            <person name="Snel B."/>
            <person name="Stassen J.H."/>
            <person name="Sykes S."/>
            <person name="Tripathy S."/>
            <person name="van den Berg H."/>
            <person name="Vega-Arreguin J.C."/>
            <person name="Wawra S."/>
            <person name="Young S.K."/>
            <person name="Zeng Q."/>
            <person name="Dieguez-Uribeondo J."/>
            <person name="Russ C."/>
            <person name="Tyler B.M."/>
            <person name="van West P."/>
        </authorList>
    </citation>
    <scope>NUCLEOTIDE SEQUENCE [LARGE SCALE GENOMIC DNA]</scope>
    <source>
        <strain evidence="1 2">CBS 223.65</strain>
    </source>
</reference>
<dbReference type="RefSeq" id="XP_012206877.1">
    <property type="nucleotide sequence ID" value="XM_012351487.1"/>
</dbReference>
<dbReference type="Proteomes" id="UP000030745">
    <property type="component" value="Unassembled WGS sequence"/>
</dbReference>
<dbReference type="GeneID" id="24133350"/>
<dbReference type="AlphaFoldDB" id="A0A067C6B8"/>
<name>A0A067C6B8_SAPPC</name>
<dbReference type="OrthoDB" id="412814at2759"/>
<organism evidence="1 2">
    <name type="scientific">Saprolegnia parasitica (strain CBS 223.65)</name>
    <dbReference type="NCBI Taxonomy" id="695850"/>
    <lineage>
        <taxon>Eukaryota</taxon>
        <taxon>Sar</taxon>
        <taxon>Stramenopiles</taxon>
        <taxon>Oomycota</taxon>
        <taxon>Saprolegniomycetes</taxon>
        <taxon>Saprolegniales</taxon>
        <taxon>Saprolegniaceae</taxon>
        <taxon>Saprolegnia</taxon>
    </lineage>
</organism>